<accession>A0AA47MRJ7</accession>
<dbReference type="AlphaFoldDB" id="A0AA47MRJ7"/>
<dbReference type="Proteomes" id="UP001174136">
    <property type="component" value="Unassembled WGS sequence"/>
</dbReference>
<keyword evidence="3" id="KW-1185">Reference proteome</keyword>
<name>A0AA47MRJ7_MERPO</name>
<proteinExistence type="predicted"/>
<reference evidence="2" key="1">
    <citation type="journal article" date="2023" name="Front. Mar. Sci.">
        <title>A new Merluccius polli reference genome to investigate the effects of global change in West African waters.</title>
        <authorList>
            <person name="Mateo J.L."/>
            <person name="Blanco-Fernandez C."/>
            <person name="Garcia-Vazquez E."/>
            <person name="Machado-Schiaffino G."/>
        </authorList>
    </citation>
    <scope>NUCLEOTIDE SEQUENCE</scope>
    <source>
        <strain evidence="2">C29</strain>
        <tissue evidence="2">Fin</tissue>
    </source>
</reference>
<organism evidence="2 3">
    <name type="scientific">Merluccius polli</name>
    <name type="common">Benguela hake</name>
    <name type="synonym">Merluccius cadenati</name>
    <dbReference type="NCBI Taxonomy" id="89951"/>
    <lineage>
        <taxon>Eukaryota</taxon>
        <taxon>Metazoa</taxon>
        <taxon>Chordata</taxon>
        <taxon>Craniata</taxon>
        <taxon>Vertebrata</taxon>
        <taxon>Euteleostomi</taxon>
        <taxon>Actinopterygii</taxon>
        <taxon>Neopterygii</taxon>
        <taxon>Teleostei</taxon>
        <taxon>Neoteleostei</taxon>
        <taxon>Acanthomorphata</taxon>
        <taxon>Zeiogadaria</taxon>
        <taxon>Gadariae</taxon>
        <taxon>Gadiformes</taxon>
        <taxon>Gadoidei</taxon>
        <taxon>Merlucciidae</taxon>
        <taxon>Merluccius</taxon>
    </lineage>
</organism>
<sequence>MSNHGTQDKPAINTHSRRELRRSWQPVTSARPIPPAISNKYTLQQHLPVSCVGGPPEKPLRWRVVRSYPATTSFQGILLQALEVHHTFVPHVSHNSMCPPPQHMVAGDIVAPEDEPEEDVAEDEGENGLETVRGAPWHDQLSAEVSGLEEVPPDHNYL</sequence>
<evidence type="ECO:0000313" key="3">
    <source>
        <dbReference type="Proteomes" id="UP001174136"/>
    </source>
</evidence>
<evidence type="ECO:0000313" key="2">
    <source>
        <dbReference type="EMBL" id="KAK0145343.1"/>
    </source>
</evidence>
<gene>
    <name evidence="2" type="ORF">N1851_015764</name>
</gene>
<feature type="region of interest" description="Disordered" evidence="1">
    <location>
        <begin position="1"/>
        <end position="33"/>
    </location>
</feature>
<dbReference type="EMBL" id="JAOPHQ010002863">
    <property type="protein sequence ID" value="KAK0145343.1"/>
    <property type="molecule type" value="Genomic_DNA"/>
</dbReference>
<evidence type="ECO:0000256" key="1">
    <source>
        <dbReference type="SAM" id="MobiDB-lite"/>
    </source>
</evidence>
<protein>
    <submittedName>
        <fullName evidence="2">Uncharacterized protein</fullName>
    </submittedName>
</protein>
<comment type="caution">
    <text evidence="2">The sequence shown here is derived from an EMBL/GenBank/DDBJ whole genome shotgun (WGS) entry which is preliminary data.</text>
</comment>